<feature type="non-terminal residue" evidence="2">
    <location>
        <position position="1"/>
    </location>
</feature>
<reference evidence="2" key="2">
    <citation type="submission" date="2016-06" db="EMBL/GenBank/DDBJ databases">
        <title>The genome of a short-lived fish provides insights into sex chromosome evolution and the genetic control of aging.</title>
        <authorList>
            <person name="Reichwald K."/>
            <person name="Felder M."/>
            <person name="Petzold A."/>
            <person name="Koch P."/>
            <person name="Groth M."/>
            <person name="Platzer M."/>
        </authorList>
    </citation>
    <scope>NUCLEOTIDE SEQUENCE</scope>
    <source>
        <tissue evidence="2">Brain</tissue>
    </source>
</reference>
<evidence type="ECO:0000313" key="2">
    <source>
        <dbReference type="EMBL" id="SBR63444.1"/>
    </source>
</evidence>
<proteinExistence type="predicted"/>
<accession>A0A1A8N3T7</accession>
<reference evidence="2" key="1">
    <citation type="submission" date="2016-05" db="EMBL/GenBank/DDBJ databases">
        <authorList>
            <person name="Lavstsen T."/>
            <person name="Jespersen J.S."/>
        </authorList>
    </citation>
    <scope>NUCLEOTIDE SEQUENCE</scope>
    <source>
        <tissue evidence="2">Brain</tissue>
    </source>
</reference>
<gene>
    <name evidence="2" type="primary">SLC52A2</name>
</gene>
<feature type="region of interest" description="Disordered" evidence="1">
    <location>
        <begin position="18"/>
        <end position="43"/>
    </location>
</feature>
<sequence>QRSPSICAELHLSALQHHDLSPLRGPRKHSKPPGLLPGHVRRPQVFGGSGLPVSGCRRVCGVSDGVGGAQPLPPAAGKPRGWCDVGGHLLGPFHRNVLLPEGGGWDCTPR</sequence>
<dbReference type="EMBL" id="HAEG01000240">
    <property type="protein sequence ID" value="SBR63444.1"/>
    <property type="molecule type" value="Transcribed_RNA"/>
</dbReference>
<feature type="non-terminal residue" evidence="2">
    <location>
        <position position="110"/>
    </location>
</feature>
<organism evidence="2">
    <name type="scientific">Nothobranchius pienaari</name>
    <dbReference type="NCBI Taxonomy" id="704102"/>
    <lineage>
        <taxon>Eukaryota</taxon>
        <taxon>Metazoa</taxon>
        <taxon>Chordata</taxon>
        <taxon>Craniata</taxon>
        <taxon>Vertebrata</taxon>
        <taxon>Euteleostomi</taxon>
        <taxon>Actinopterygii</taxon>
        <taxon>Neopterygii</taxon>
        <taxon>Teleostei</taxon>
        <taxon>Neoteleostei</taxon>
        <taxon>Acanthomorphata</taxon>
        <taxon>Ovalentaria</taxon>
        <taxon>Atherinomorphae</taxon>
        <taxon>Cyprinodontiformes</taxon>
        <taxon>Nothobranchiidae</taxon>
        <taxon>Nothobranchius</taxon>
    </lineage>
</organism>
<name>A0A1A8N3T7_9TELE</name>
<protein>
    <submittedName>
        <fullName evidence="2">Solute carrier family 52, riboflavin transporter, member 2</fullName>
    </submittedName>
</protein>
<dbReference type="AlphaFoldDB" id="A0A1A8N3T7"/>
<evidence type="ECO:0000256" key="1">
    <source>
        <dbReference type="SAM" id="MobiDB-lite"/>
    </source>
</evidence>